<accession>A0A9P1H918</accession>
<dbReference type="Proteomes" id="UP000838763">
    <property type="component" value="Unassembled WGS sequence"/>
</dbReference>
<proteinExistence type="predicted"/>
<comment type="caution">
    <text evidence="2">The sequence shown here is derived from an EMBL/GenBank/DDBJ whole genome shotgun (WGS) entry which is preliminary data.</text>
</comment>
<evidence type="ECO:0000256" key="1">
    <source>
        <dbReference type="SAM" id="Phobius"/>
    </source>
</evidence>
<feature type="transmembrane region" description="Helical" evidence="1">
    <location>
        <begin position="75"/>
        <end position="96"/>
    </location>
</feature>
<protein>
    <submittedName>
        <fullName evidence="2">Uncharacterized protein</fullName>
    </submittedName>
</protein>
<dbReference type="OrthoDB" id="2117453at2759"/>
<dbReference type="EMBL" id="CALLCH030000017">
    <property type="protein sequence ID" value="CAI4218181.1"/>
    <property type="molecule type" value="Genomic_DNA"/>
</dbReference>
<reference evidence="2" key="1">
    <citation type="submission" date="2022-11" db="EMBL/GenBank/DDBJ databases">
        <authorList>
            <person name="Scott C."/>
            <person name="Bruce N."/>
        </authorList>
    </citation>
    <scope>NUCLEOTIDE SEQUENCE</scope>
</reference>
<evidence type="ECO:0000313" key="3">
    <source>
        <dbReference type="Proteomes" id="UP000838763"/>
    </source>
</evidence>
<dbReference type="AlphaFoldDB" id="A0A9P1H918"/>
<name>A0A9P1H918_9PEZI</name>
<keyword evidence="1" id="KW-0472">Membrane</keyword>
<gene>
    <name evidence="2" type="ORF">PPNO1_LOCUS7777</name>
</gene>
<feature type="transmembrane region" description="Helical" evidence="1">
    <location>
        <begin position="42"/>
        <end position="63"/>
    </location>
</feature>
<keyword evidence="3" id="KW-1185">Reference proteome</keyword>
<organism evidence="2 3">
    <name type="scientific">Parascedosporium putredinis</name>
    <dbReference type="NCBI Taxonomy" id="1442378"/>
    <lineage>
        <taxon>Eukaryota</taxon>
        <taxon>Fungi</taxon>
        <taxon>Dikarya</taxon>
        <taxon>Ascomycota</taxon>
        <taxon>Pezizomycotina</taxon>
        <taxon>Sordariomycetes</taxon>
        <taxon>Hypocreomycetidae</taxon>
        <taxon>Microascales</taxon>
        <taxon>Microascaceae</taxon>
        <taxon>Parascedosporium</taxon>
    </lineage>
</organism>
<keyword evidence="1" id="KW-1133">Transmembrane helix</keyword>
<feature type="transmembrane region" description="Helical" evidence="1">
    <location>
        <begin position="7"/>
        <end position="30"/>
    </location>
</feature>
<keyword evidence="1" id="KW-0812">Transmembrane</keyword>
<evidence type="ECO:0000313" key="2">
    <source>
        <dbReference type="EMBL" id="CAI4218181.1"/>
    </source>
</evidence>
<sequence>MKVTILCLRIIQLVLALGTLGSAITVVHWFNMNSGKASPGAFNILVAVPLIALLSSFTSRLSLELPLVRRLRCPILAGISVPWWVLSTILLVNQMFTHGFRRPSATRPAMSQA</sequence>